<accession>A0A383V8F7</accession>
<dbReference type="AlphaFoldDB" id="A0A383V8F7"/>
<name>A0A383V8F7_TETOB</name>
<proteinExistence type="predicted"/>
<protein>
    <recommendedName>
        <fullName evidence="3">PNPLA domain-containing protein</fullName>
    </recommendedName>
</protein>
<dbReference type="Proteomes" id="UP000256970">
    <property type="component" value="Unassembled WGS sequence"/>
</dbReference>
<evidence type="ECO:0008006" key="3">
    <source>
        <dbReference type="Google" id="ProtNLM"/>
    </source>
</evidence>
<sequence length="468" mass="46915">MPWYFGVIWALQKVGVINPGSTPIGAVSGGSVAAAASCLGLDFEGYIMPAVQTTAALCRSRNMCAGTLASMMGPSLKTLLMPAASNASLLERCHNSTYIYVSEGHPKIHIARGGSNFAGSTPRRVNSSDADAFVEGIVATWYIPYWSGLNSFATEYQGMPAYEGFYSNPMPCPAGAAVCVRLSSRFPGPLMAKEGTLSSLRSMFDSPSVRAIENVLDIASSRWFDPSEPPAPQPGDIYPGKYNKCKYTPLELAYTMALTPGTKADLDYLFSLGKADGAAWAAEVGLSNLAECSSSSSSTSSGAGAAAAGADGAAVAAGTVDDAAAVIVPGSLDVDKAAAAAPELPSSAVAAAESGVVAGPSADDVLVGSTSSVNAAADSVKQQQQSDAVVISGRSAAVSVAAGVTDAPAADAAASKDAGAAAAAGSVADAVVAGSKGGAAVARSRDVNSAVAASGSPAAKRLPFWMRG</sequence>
<dbReference type="EMBL" id="FNXT01000146">
    <property type="protein sequence ID" value="SZX61451.1"/>
    <property type="molecule type" value="Genomic_DNA"/>
</dbReference>
<organism evidence="1 2">
    <name type="scientific">Tetradesmus obliquus</name>
    <name type="common">Green alga</name>
    <name type="synonym">Acutodesmus obliquus</name>
    <dbReference type="NCBI Taxonomy" id="3088"/>
    <lineage>
        <taxon>Eukaryota</taxon>
        <taxon>Viridiplantae</taxon>
        <taxon>Chlorophyta</taxon>
        <taxon>core chlorophytes</taxon>
        <taxon>Chlorophyceae</taxon>
        <taxon>CS clade</taxon>
        <taxon>Sphaeropleales</taxon>
        <taxon>Scenedesmaceae</taxon>
        <taxon>Tetradesmus</taxon>
    </lineage>
</organism>
<evidence type="ECO:0000313" key="1">
    <source>
        <dbReference type="EMBL" id="SZX61451.1"/>
    </source>
</evidence>
<keyword evidence="2" id="KW-1185">Reference proteome</keyword>
<gene>
    <name evidence="1" type="ORF">BQ4739_LOCUS1941</name>
</gene>
<reference evidence="1 2" key="1">
    <citation type="submission" date="2016-10" db="EMBL/GenBank/DDBJ databases">
        <authorList>
            <person name="Cai Z."/>
        </authorList>
    </citation>
    <scope>NUCLEOTIDE SEQUENCE [LARGE SCALE GENOMIC DNA]</scope>
</reference>
<evidence type="ECO:0000313" key="2">
    <source>
        <dbReference type="Proteomes" id="UP000256970"/>
    </source>
</evidence>